<dbReference type="PANTHER" id="PTHR11070:SF59">
    <property type="entry name" value="DNA 3'-5' HELICASE"/>
    <property type="match status" value="1"/>
</dbReference>
<dbReference type="InterPro" id="IPR011335">
    <property type="entry name" value="Restrct_endonuc-II-like"/>
</dbReference>
<evidence type="ECO:0000256" key="10">
    <source>
        <dbReference type="ARBA" id="ARBA00023204"/>
    </source>
</evidence>
<dbReference type="Proteomes" id="UP000248606">
    <property type="component" value="Unassembled WGS sequence"/>
</dbReference>
<dbReference type="PANTHER" id="PTHR11070">
    <property type="entry name" value="UVRD / RECB / PCRA DNA HELICASE FAMILY MEMBER"/>
    <property type="match status" value="1"/>
</dbReference>
<dbReference type="GO" id="GO:0004527">
    <property type="term" value="F:exonuclease activity"/>
    <property type="evidence" value="ECO:0007669"/>
    <property type="project" value="UniProtKB-KW"/>
</dbReference>
<dbReference type="PROSITE" id="PS51217">
    <property type="entry name" value="UVRD_HELICASE_CTER"/>
    <property type="match status" value="1"/>
</dbReference>
<dbReference type="SUPFAM" id="SSF52540">
    <property type="entry name" value="P-loop containing nucleoside triphosphate hydrolases"/>
    <property type="match status" value="1"/>
</dbReference>
<feature type="domain" description="UvrD-like helicase ATP-binding" evidence="17">
    <location>
        <begin position="49"/>
        <end position="358"/>
    </location>
</feature>
<dbReference type="EC" id="5.6.2.4" evidence="13"/>
<dbReference type="Gene3D" id="1.10.10.160">
    <property type="match status" value="1"/>
</dbReference>
<dbReference type="InterPro" id="IPR027417">
    <property type="entry name" value="P-loop_NTPase"/>
</dbReference>
<evidence type="ECO:0000256" key="7">
    <source>
        <dbReference type="ARBA" id="ARBA00022839"/>
    </source>
</evidence>
<evidence type="ECO:0000256" key="5">
    <source>
        <dbReference type="ARBA" id="ARBA00022801"/>
    </source>
</evidence>
<keyword evidence="6 15" id="KW-0347">Helicase</keyword>
<comment type="catalytic activity">
    <reaction evidence="14">
        <text>ATP + H2O = ADP + phosphate + H(+)</text>
        <dbReference type="Rhea" id="RHEA:13065"/>
        <dbReference type="ChEBI" id="CHEBI:15377"/>
        <dbReference type="ChEBI" id="CHEBI:15378"/>
        <dbReference type="ChEBI" id="CHEBI:30616"/>
        <dbReference type="ChEBI" id="CHEBI:43474"/>
        <dbReference type="ChEBI" id="CHEBI:456216"/>
        <dbReference type="EC" id="5.6.2.4"/>
    </reaction>
</comment>
<evidence type="ECO:0000259" key="18">
    <source>
        <dbReference type="PROSITE" id="PS51217"/>
    </source>
</evidence>
<dbReference type="GO" id="GO:0043138">
    <property type="term" value="F:3'-5' DNA helicase activity"/>
    <property type="evidence" value="ECO:0007669"/>
    <property type="project" value="UniProtKB-EC"/>
</dbReference>
<proteinExistence type="inferred from homology"/>
<evidence type="ECO:0000256" key="15">
    <source>
        <dbReference type="PROSITE-ProRule" id="PRU00560"/>
    </source>
</evidence>
<dbReference type="GO" id="GO:0003677">
    <property type="term" value="F:DNA binding"/>
    <property type="evidence" value="ECO:0007669"/>
    <property type="project" value="UniProtKB-KW"/>
</dbReference>
<dbReference type="RefSeq" id="WP_290598894.1">
    <property type="nucleotide sequence ID" value="NZ_QFOZ01000003.1"/>
</dbReference>
<sequence length="1158" mass="126115">MTEPTSSYESHSDASRDTSRDTSRDESLHVTLVRPIAEAHSQRQWTGTASLLFDETGAPIVDPEPFQILGGPGTGKTSLLIDLACAYCKQPHHSSDNVLFLTQSKRAAAELSEKIAMHLVGSEGLSSQTPLVRTVHSYAYSVLARIAAADGVPAPKLLTGAEKDVIYREMLATIAEDKNNLWPEWIRPALTTVGFARELRDFISQAAKHGLNGEELIALGEDQEEPAWVAAGHFAIEFERVQSLRANVGNSHGEEVSPPLDAAELVQTMLEGLATHPDILAAEQQRVRLLLVDDAQHLDPQMAELVETIRKGAHLTVVAGDPDQNVFRFRGADPSYLHNLAFLGSPHRIVLSSSYRLTPHNAEVVRTTGKRLPDNSQQQRELTAARSGAHAPHPTIRLADSISAEAAIAADVLRRAHLLENVRWGDMAIICRTVGPHLPVLRRALLAAGVPLHINTADLPLTEQYAVDGILAVLEAISGTCTPDIAEKLLTGVVGRADPADVRSLRRGLRRAEVSLGGRRESSTLLTLLLSPSAQEQYYAEHPHDIPLTKIEELLTDYEAQPLRHVHHVVDAAWHTMRHHGTVEEVLWSAWNATGLADSWRVASLRGGVAGAQADRNLDAMMALFDAVSDYIDRVPTATVANFVRYIREQELPSLPRIRTLHTTDAVTIISATSAAGREWDTVVVVGIQEEEWPSLAVRGSLLRLNNLLDYIAGVEPRAIVSQHAPQLADERRLFYVALSRARRRLVLTAVSGDRADKLAPSRFLEDTAGAIVPAEQRATEDSNLPAVTTTTPHVLSLPSMVARLRSIVCATAPFPDIPAEEWPHYQQQAFQQLVRMARAGVPGTLHWWGVDGISSTEPLWEKPDTTELAALTAASTASPTDQVVDQVVTLSPSAFETLQECPLRWFLSRNGGDTNSGHAAQFGTLIHSLAQASASGLDDANISTALEAAWPALGIDSIWLAEQEKQRAVDAITNYAVWDAKESATFATAGLEVGVDHIFTVDDLADFGITTEDIASVDATTVPVRVKGRIDRLERTDAGQYVIVDFKTGKTVPSKKDTQDNAQLALYQLALSGSDKDTTPVVKAKLVYLRPRSGSLGERDQQALDADERKRWRLALQTAASATSGPTFHACRNDHCTQCVVQESCPLYSHSILARKA</sequence>
<dbReference type="InterPro" id="IPR014017">
    <property type="entry name" value="DNA_helicase_UvrD-like_C"/>
</dbReference>
<feature type="domain" description="UvrD-like helicase C-terminal" evidence="18">
    <location>
        <begin position="362"/>
        <end position="677"/>
    </location>
</feature>
<evidence type="ECO:0000256" key="11">
    <source>
        <dbReference type="ARBA" id="ARBA00023235"/>
    </source>
</evidence>
<dbReference type="SUPFAM" id="SSF52980">
    <property type="entry name" value="Restriction endonuclease-like"/>
    <property type="match status" value="1"/>
</dbReference>
<name>A0A2W5K9W5_9ACTN</name>
<dbReference type="InterPro" id="IPR000212">
    <property type="entry name" value="DNA_helicase_UvrD/REP"/>
</dbReference>
<dbReference type="InterPro" id="IPR013986">
    <property type="entry name" value="DExx_box_DNA_helicase_dom_sf"/>
</dbReference>
<feature type="region of interest" description="Disordered" evidence="16">
    <location>
        <begin position="1"/>
        <end position="27"/>
    </location>
</feature>
<evidence type="ECO:0000256" key="6">
    <source>
        <dbReference type="ARBA" id="ARBA00022806"/>
    </source>
</evidence>
<dbReference type="Gene3D" id="3.40.50.300">
    <property type="entry name" value="P-loop containing nucleotide triphosphate hydrolases"/>
    <property type="match status" value="2"/>
</dbReference>
<evidence type="ECO:0000256" key="3">
    <source>
        <dbReference type="ARBA" id="ARBA00022741"/>
    </source>
</evidence>
<reference evidence="19 20" key="1">
    <citation type="submission" date="2017-08" db="EMBL/GenBank/DDBJ databases">
        <title>Infants hospitalized years apart are colonized by the same room-sourced microbial strains.</title>
        <authorList>
            <person name="Brooks B."/>
            <person name="Olm M.R."/>
            <person name="Firek B.A."/>
            <person name="Baker R."/>
            <person name="Thomas B.C."/>
            <person name="Morowitz M.J."/>
            <person name="Banfield J.F."/>
        </authorList>
    </citation>
    <scope>NUCLEOTIDE SEQUENCE [LARGE SCALE GENOMIC DNA]</scope>
    <source>
        <strain evidence="19">S2_006_000_R1_57</strain>
    </source>
</reference>
<dbReference type="InterPro" id="IPR038726">
    <property type="entry name" value="PDDEXK_AddAB-type"/>
</dbReference>
<keyword evidence="10" id="KW-0234">DNA repair</keyword>
<dbReference type="AlphaFoldDB" id="A0A2W5K9W5"/>
<dbReference type="Gene3D" id="3.90.320.10">
    <property type="match status" value="1"/>
</dbReference>
<evidence type="ECO:0000313" key="20">
    <source>
        <dbReference type="Proteomes" id="UP000248606"/>
    </source>
</evidence>
<comment type="caution">
    <text evidence="19">The sequence shown here is derived from an EMBL/GenBank/DDBJ whole genome shotgun (WGS) entry which is preliminary data.</text>
</comment>
<evidence type="ECO:0000256" key="12">
    <source>
        <dbReference type="ARBA" id="ARBA00034617"/>
    </source>
</evidence>
<dbReference type="InterPro" id="IPR011604">
    <property type="entry name" value="PDDEXK-like_dom_sf"/>
</dbReference>
<evidence type="ECO:0000259" key="17">
    <source>
        <dbReference type="PROSITE" id="PS51198"/>
    </source>
</evidence>
<keyword evidence="8 15" id="KW-0067">ATP-binding</keyword>
<dbReference type="GO" id="GO:0005829">
    <property type="term" value="C:cytosol"/>
    <property type="evidence" value="ECO:0007669"/>
    <property type="project" value="TreeGrafter"/>
</dbReference>
<keyword evidence="7" id="KW-0269">Exonuclease</keyword>
<gene>
    <name evidence="19" type="ORF">DI579_03600</name>
</gene>
<evidence type="ECO:0000256" key="9">
    <source>
        <dbReference type="ARBA" id="ARBA00023125"/>
    </source>
</evidence>
<dbReference type="InterPro" id="IPR014016">
    <property type="entry name" value="UvrD-like_ATP-bd"/>
</dbReference>
<dbReference type="EMBL" id="QFOZ01000003">
    <property type="protein sequence ID" value="PZP89292.1"/>
    <property type="molecule type" value="Genomic_DNA"/>
</dbReference>
<dbReference type="PROSITE" id="PS51198">
    <property type="entry name" value="UVRD_HELICASE_ATP_BIND"/>
    <property type="match status" value="1"/>
</dbReference>
<dbReference type="GO" id="GO:0033202">
    <property type="term" value="C:DNA helicase complex"/>
    <property type="evidence" value="ECO:0007669"/>
    <property type="project" value="TreeGrafter"/>
</dbReference>
<keyword evidence="2" id="KW-0540">Nuclease</keyword>
<evidence type="ECO:0000256" key="1">
    <source>
        <dbReference type="ARBA" id="ARBA00009922"/>
    </source>
</evidence>
<evidence type="ECO:0000256" key="13">
    <source>
        <dbReference type="ARBA" id="ARBA00034808"/>
    </source>
</evidence>
<accession>A0A2W5K9W5</accession>
<keyword evidence="11" id="KW-0413">Isomerase</keyword>
<feature type="region of interest" description="Disordered" evidence="16">
    <location>
        <begin position="372"/>
        <end position="392"/>
    </location>
</feature>
<evidence type="ECO:0000313" key="19">
    <source>
        <dbReference type="EMBL" id="PZP89292.1"/>
    </source>
</evidence>
<dbReference type="GO" id="GO:0005524">
    <property type="term" value="F:ATP binding"/>
    <property type="evidence" value="ECO:0007669"/>
    <property type="project" value="UniProtKB-UniRule"/>
</dbReference>
<dbReference type="GO" id="GO:0000725">
    <property type="term" value="P:recombinational repair"/>
    <property type="evidence" value="ECO:0007669"/>
    <property type="project" value="TreeGrafter"/>
</dbReference>
<keyword evidence="4" id="KW-0227">DNA damage</keyword>
<evidence type="ECO:0000256" key="2">
    <source>
        <dbReference type="ARBA" id="ARBA00022722"/>
    </source>
</evidence>
<keyword evidence="9" id="KW-0238">DNA-binding</keyword>
<dbReference type="Pfam" id="PF12705">
    <property type="entry name" value="PDDEXK_1"/>
    <property type="match status" value="1"/>
</dbReference>
<protein>
    <recommendedName>
        <fullName evidence="13">DNA 3'-5' helicase</fullName>
        <ecNumber evidence="13">5.6.2.4</ecNumber>
    </recommendedName>
</protein>
<feature type="compositionally biased region" description="Basic and acidic residues" evidence="16">
    <location>
        <begin position="10"/>
        <end position="27"/>
    </location>
</feature>
<dbReference type="Pfam" id="PF13361">
    <property type="entry name" value="UvrD_C"/>
    <property type="match status" value="1"/>
</dbReference>
<evidence type="ECO:0000256" key="4">
    <source>
        <dbReference type="ARBA" id="ARBA00022763"/>
    </source>
</evidence>
<dbReference type="Pfam" id="PF00580">
    <property type="entry name" value="UvrD-helicase"/>
    <property type="match status" value="1"/>
</dbReference>
<comment type="similarity">
    <text evidence="1">Belongs to the helicase family. UvrD subfamily.</text>
</comment>
<keyword evidence="5 15" id="KW-0378">Hydrolase</keyword>
<keyword evidence="3 15" id="KW-0547">Nucleotide-binding</keyword>
<evidence type="ECO:0000256" key="8">
    <source>
        <dbReference type="ARBA" id="ARBA00022840"/>
    </source>
</evidence>
<feature type="binding site" evidence="15">
    <location>
        <begin position="70"/>
        <end position="77"/>
    </location>
    <ligand>
        <name>ATP</name>
        <dbReference type="ChEBI" id="CHEBI:30616"/>
    </ligand>
</feature>
<organism evidence="19 20">
    <name type="scientific">Lawsonella clevelandensis</name>
    <dbReference type="NCBI Taxonomy" id="1528099"/>
    <lineage>
        <taxon>Bacteria</taxon>
        <taxon>Bacillati</taxon>
        <taxon>Actinomycetota</taxon>
        <taxon>Actinomycetes</taxon>
        <taxon>Mycobacteriales</taxon>
        <taxon>Lawsonellaceae</taxon>
        <taxon>Lawsonella</taxon>
    </lineage>
</organism>
<evidence type="ECO:0000256" key="14">
    <source>
        <dbReference type="ARBA" id="ARBA00048988"/>
    </source>
</evidence>
<comment type="catalytic activity">
    <reaction evidence="12">
        <text>Couples ATP hydrolysis with the unwinding of duplex DNA by translocating in the 3'-5' direction.</text>
        <dbReference type="EC" id="5.6.2.4"/>
    </reaction>
</comment>
<dbReference type="Gene3D" id="1.10.486.10">
    <property type="entry name" value="PCRA, domain 4"/>
    <property type="match status" value="1"/>
</dbReference>
<evidence type="ECO:0000256" key="16">
    <source>
        <dbReference type="SAM" id="MobiDB-lite"/>
    </source>
</evidence>